<keyword evidence="3" id="KW-1185">Reference proteome</keyword>
<gene>
    <name evidence="2" type="ORF">AVEN_178320_1</name>
</gene>
<organism evidence="2 3">
    <name type="scientific">Araneus ventricosus</name>
    <name type="common">Orbweaver spider</name>
    <name type="synonym">Epeira ventricosa</name>
    <dbReference type="NCBI Taxonomy" id="182803"/>
    <lineage>
        <taxon>Eukaryota</taxon>
        <taxon>Metazoa</taxon>
        <taxon>Ecdysozoa</taxon>
        <taxon>Arthropoda</taxon>
        <taxon>Chelicerata</taxon>
        <taxon>Arachnida</taxon>
        <taxon>Araneae</taxon>
        <taxon>Araneomorphae</taxon>
        <taxon>Entelegynae</taxon>
        <taxon>Araneoidea</taxon>
        <taxon>Araneidae</taxon>
        <taxon>Araneus</taxon>
    </lineage>
</organism>
<feature type="non-terminal residue" evidence="2">
    <location>
        <position position="34"/>
    </location>
</feature>
<accession>A0A4Y2EX80</accession>
<reference evidence="2 3" key="1">
    <citation type="journal article" date="2019" name="Sci. Rep.">
        <title>Orb-weaving spider Araneus ventricosus genome elucidates the spidroin gene catalogue.</title>
        <authorList>
            <person name="Kono N."/>
            <person name="Nakamura H."/>
            <person name="Ohtoshi R."/>
            <person name="Moran D.A.P."/>
            <person name="Shinohara A."/>
            <person name="Yoshida Y."/>
            <person name="Fujiwara M."/>
            <person name="Mori M."/>
            <person name="Tomita M."/>
            <person name="Arakawa K."/>
        </authorList>
    </citation>
    <scope>NUCLEOTIDE SEQUENCE [LARGE SCALE GENOMIC DNA]</scope>
</reference>
<sequence length="34" mass="4043">MKPLPEEEEPGDIDRAEKEPTSEEDFHWLETAMR</sequence>
<comment type="caution">
    <text evidence="2">The sequence shown here is derived from an EMBL/GenBank/DDBJ whole genome shotgun (WGS) entry which is preliminary data.</text>
</comment>
<evidence type="ECO:0000256" key="1">
    <source>
        <dbReference type="SAM" id="MobiDB-lite"/>
    </source>
</evidence>
<feature type="compositionally biased region" description="Basic and acidic residues" evidence="1">
    <location>
        <begin position="12"/>
        <end position="34"/>
    </location>
</feature>
<dbReference type="Proteomes" id="UP000499080">
    <property type="component" value="Unassembled WGS sequence"/>
</dbReference>
<dbReference type="EMBL" id="BGPR01248250">
    <property type="protein sequence ID" value="GBM33461.1"/>
    <property type="molecule type" value="Genomic_DNA"/>
</dbReference>
<proteinExistence type="predicted"/>
<protein>
    <submittedName>
        <fullName evidence="2">Uncharacterized protein</fullName>
    </submittedName>
</protein>
<evidence type="ECO:0000313" key="3">
    <source>
        <dbReference type="Proteomes" id="UP000499080"/>
    </source>
</evidence>
<evidence type="ECO:0000313" key="2">
    <source>
        <dbReference type="EMBL" id="GBM33461.1"/>
    </source>
</evidence>
<feature type="region of interest" description="Disordered" evidence="1">
    <location>
        <begin position="1"/>
        <end position="34"/>
    </location>
</feature>
<feature type="compositionally biased region" description="Acidic residues" evidence="1">
    <location>
        <begin position="1"/>
        <end position="11"/>
    </location>
</feature>
<name>A0A4Y2EX80_ARAVE</name>
<dbReference type="AlphaFoldDB" id="A0A4Y2EX80"/>